<feature type="compositionally biased region" description="Polar residues" evidence="1">
    <location>
        <begin position="1"/>
        <end position="19"/>
    </location>
</feature>
<evidence type="ECO:0008006" key="4">
    <source>
        <dbReference type="Google" id="ProtNLM"/>
    </source>
</evidence>
<organism evidence="2 3">
    <name type="scientific">Pararhizobium mangrovi</name>
    <dbReference type="NCBI Taxonomy" id="2590452"/>
    <lineage>
        <taxon>Bacteria</taxon>
        <taxon>Pseudomonadati</taxon>
        <taxon>Pseudomonadota</taxon>
        <taxon>Alphaproteobacteria</taxon>
        <taxon>Hyphomicrobiales</taxon>
        <taxon>Rhizobiaceae</taxon>
        <taxon>Rhizobium/Agrobacterium group</taxon>
        <taxon>Pararhizobium</taxon>
    </lineage>
</organism>
<sequence>MSSDTGMSANGNASQSSSKPALAKQTHIRGTITDYSDNTLKVETKDGQTVKVGVDDKTKVAGLKKAEASDIGKGDFVGIASIPGKGGGSDAVEVLIFPAAMKGAGEGSYSWDLTDDSSMTNATVANAVKNVDGRKVTLTYNGGQEKTISIPKDTPIVTIAKATRDDLKKGNKVFVSASGMNGNDTASMIMVGNNGVAPPM</sequence>
<keyword evidence="3" id="KW-1185">Reference proteome</keyword>
<dbReference type="AlphaFoldDB" id="A0A506UF90"/>
<reference evidence="2 3" key="1">
    <citation type="submission" date="2019-06" db="EMBL/GenBank/DDBJ databases">
        <authorList>
            <person name="Li M."/>
        </authorList>
    </citation>
    <scope>NUCLEOTIDE SEQUENCE [LARGE SCALE GENOMIC DNA]</scope>
    <source>
        <strain evidence="2 3">BGMRC6574</strain>
    </source>
</reference>
<dbReference type="EMBL" id="VHLH01000006">
    <property type="protein sequence ID" value="TPW30467.1"/>
    <property type="molecule type" value="Genomic_DNA"/>
</dbReference>
<evidence type="ECO:0000313" key="2">
    <source>
        <dbReference type="EMBL" id="TPW30467.1"/>
    </source>
</evidence>
<protein>
    <recommendedName>
        <fullName evidence="4">DUF5666 domain-containing protein</fullName>
    </recommendedName>
</protein>
<dbReference type="OrthoDB" id="9799947at2"/>
<evidence type="ECO:0000313" key="3">
    <source>
        <dbReference type="Proteomes" id="UP000320314"/>
    </source>
</evidence>
<feature type="region of interest" description="Disordered" evidence="1">
    <location>
        <begin position="1"/>
        <end position="26"/>
    </location>
</feature>
<gene>
    <name evidence="2" type="ORF">FJU11_04945</name>
</gene>
<accession>A0A506UF90</accession>
<dbReference type="Proteomes" id="UP000320314">
    <property type="component" value="Unassembled WGS sequence"/>
</dbReference>
<proteinExistence type="predicted"/>
<evidence type="ECO:0000256" key="1">
    <source>
        <dbReference type="SAM" id="MobiDB-lite"/>
    </source>
</evidence>
<name>A0A506UF90_9HYPH</name>
<comment type="caution">
    <text evidence="2">The sequence shown here is derived from an EMBL/GenBank/DDBJ whole genome shotgun (WGS) entry which is preliminary data.</text>
</comment>